<protein>
    <submittedName>
        <fullName evidence="3">Uncharacterized protein</fullName>
    </submittedName>
</protein>
<evidence type="ECO:0000313" key="3">
    <source>
        <dbReference type="EMBL" id="KKK96874.1"/>
    </source>
</evidence>
<comment type="caution">
    <text evidence="3">The sequence shown here is derived from an EMBL/GenBank/DDBJ whole genome shotgun (WGS) entry which is preliminary data.</text>
</comment>
<dbReference type="Gene3D" id="3.40.190.10">
    <property type="entry name" value="Periplasmic binding protein-like II"/>
    <property type="match status" value="2"/>
</dbReference>
<keyword evidence="2" id="KW-1133">Transmembrane helix</keyword>
<feature type="transmembrane region" description="Helical" evidence="2">
    <location>
        <begin position="120"/>
        <end position="142"/>
    </location>
</feature>
<evidence type="ECO:0000256" key="1">
    <source>
        <dbReference type="SAM" id="Coils"/>
    </source>
</evidence>
<dbReference type="SUPFAM" id="SSF53850">
    <property type="entry name" value="Periplasmic binding protein-like II"/>
    <property type="match status" value="1"/>
</dbReference>
<proteinExistence type="predicted"/>
<evidence type="ECO:0000256" key="2">
    <source>
        <dbReference type="SAM" id="Phobius"/>
    </source>
</evidence>
<feature type="coiled-coil region" evidence="1">
    <location>
        <begin position="143"/>
        <end position="170"/>
    </location>
</feature>
<dbReference type="EMBL" id="LAZR01046293">
    <property type="protein sequence ID" value="KKK96874.1"/>
    <property type="molecule type" value="Genomic_DNA"/>
</dbReference>
<organism evidence="3">
    <name type="scientific">marine sediment metagenome</name>
    <dbReference type="NCBI Taxonomy" id="412755"/>
    <lineage>
        <taxon>unclassified sequences</taxon>
        <taxon>metagenomes</taxon>
        <taxon>ecological metagenomes</taxon>
    </lineage>
</organism>
<sequence length="176" mass="20227">MGGFPNQLLTPKKQIHLVIIKNNSEGFRLLLSGKIEAVASNKWVGAYILQQEGFEKIKIIQKPFVTTYAPMGVKKGNLKLLNELNEGIRKLKKAGTIDEIARRWSSQEIVFMTKEKIREILTFVGIAVIIIVVFIIILWAIIQKKQNNKLRQEIAERQRAEEALEKYQENLENLEV</sequence>
<accession>A0A0F9C357</accession>
<gene>
    <name evidence="3" type="ORF">LCGC14_2658400</name>
</gene>
<dbReference type="AlphaFoldDB" id="A0A0F9C357"/>
<keyword evidence="2" id="KW-0472">Membrane</keyword>
<name>A0A0F9C357_9ZZZZ</name>
<keyword evidence="2" id="KW-0812">Transmembrane</keyword>
<keyword evidence="1" id="KW-0175">Coiled coil</keyword>
<reference evidence="3" key="1">
    <citation type="journal article" date="2015" name="Nature">
        <title>Complex archaea that bridge the gap between prokaryotes and eukaryotes.</title>
        <authorList>
            <person name="Spang A."/>
            <person name="Saw J.H."/>
            <person name="Jorgensen S.L."/>
            <person name="Zaremba-Niedzwiedzka K."/>
            <person name="Martijn J."/>
            <person name="Lind A.E."/>
            <person name="van Eijk R."/>
            <person name="Schleper C."/>
            <person name="Guy L."/>
            <person name="Ettema T.J."/>
        </authorList>
    </citation>
    <scope>NUCLEOTIDE SEQUENCE</scope>
</reference>